<dbReference type="EMBL" id="FUEG01000002">
    <property type="protein sequence ID" value="SJK99321.1"/>
    <property type="molecule type" value="Genomic_DNA"/>
</dbReference>
<accession>A0A284QSF9</accession>
<dbReference type="Proteomes" id="UP000219338">
    <property type="component" value="Unassembled WGS sequence"/>
</dbReference>
<dbReference type="OrthoDB" id="3064375at2759"/>
<name>A0A284QSF9_ARMOS</name>
<reference evidence="2" key="1">
    <citation type="journal article" date="2017" name="Nat. Ecol. Evol.">
        <title>Genome expansion and lineage-specific genetic innovations in the forest pathogenic fungi Armillaria.</title>
        <authorList>
            <person name="Sipos G."/>
            <person name="Prasanna A.N."/>
            <person name="Walter M.C."/>
            <person name="O'Connor E."/>
            <person name="Balint B."/>
            <person name="Krizsan K."/>
            <person name="Kiss B."/>
            <person name="Hess J."/>
            <person name="Varga T."/>
            <person name="Slot J."/>
            <person name="Riley R."/>
            <person name="Boka B."/>
            <person name="Rigling D."/>
            <person name="Barry K."/>
            <person name="Lee J."/>
            <person name="Mihaltcheva S."/>
            <person name="LaButti K."/>
            <person name="Lipzen A."/>
            <person name="Waldron R."/>
            <person name="Moloney N.M."/>
            <person name="Sperisen C."/>
            <person name="Kredics L."/>
            <person name="Vagvoelgyi C."/>
            <person name="Patrignani A."/>
            <person name="Fitzpatrick D."/>
            <person name="Nagy I."/>
            <person name="Doyle S."/>
            <person name="Anderson J.B."/>
            <person name="Grigoriev I.V."/>
            <person name="Gueldener U."/>
            <person name="Muensterkoetter M."/>
            <person name="Nagy L.G."/>
        </authorList>
    </citation>
    <scope>NUCLEOTIDE SEQUENCE [LARGE SCALE GENOMIC DNA]</scope>
    <source>
        <strain evidence="2">C18/9</strain>
    </source>
</reference>
<proteinExistence type="predicted"/>
<evidence type="ECO:0000313" key="2">
    <source>
        <dbReference type="Proteomes" id="UP000219338"/>
    </source>
</evidence>
<evidence type="ECO:0000313" key="1">
    <source>
        <dbReference type="EMBL" id="SJK99321.1"/>
    </source>
</evidence>
<gene>
    <name evidence="1" type="ORF">ARMOST_02614</name>
</gene>
<sequence>MQFSNFQHLQAISTSVRICLSSLLMSGQGYVPRGTQTPTS</sequence>
<dbReference type="AlphaFoldDB" id="A0A284QSF9"/>
<protein>
    <submittedName>
        <fullName evidence="1">Uncharacterized protein</fullName>
    </submittedName>
</protein>
<keyword evidence="2" id="KW-1185">Reference proteome</keyword>
<organism evidence="1 2">
    <name type="scientific">Armillaria ostoyae</name>
    <name type="common">Armillaria root rot fungus</name>
    <dbReference type="NCBI Taxonomy" id="47428"/>
    <lineage>
        <taxon>Eukaryota</taxon>
        <taxon>Fungi</taxon>
        <taxon>Dikarya</taxon>
        <taxon>Basidiomycota</taxon>
        <taxon>Agaricomycotina</taxon>
        <taxon>Agaricomycetes</taxon>
        <taxon>Agaricomycetidae</taxon>
        <taxon>Agaricales</taxon>
        <taxon>Marasmiineae</taxon>
        <taxon>Physalacriaceae</taxon>
        <taxon>Armillaria</taxon>
    </lineage>
</organism>